<evidence type="ECO:0000256" key="1">
    <source>
        <dbReference type="ARBA" id="ARBA00023125"/>
    </source>
</evidence>
<protein>
    <submittedName>
        <fullName evidence="4">TetR/AcrR family transcriptional regulator</fullName>
    </submittedName>
</protein>
<dbReference type="RefSeq" id="WP_219042773.1">
    <property type="nucleotide sequence ID" value="NZ_JAHWDQ010000001.1"/>
</dbReference>
<comment type="caution">
    <text evidence="4">The sequence shown here is derived from an EMBL/GenBank/DDBJ whole genome shotgun (WGS) entry which is preliminary data.</text>
</comment>
<keyword evidence="1 2" id="KW-0238">DNA-binding</keyword>
<evidence type="ECO:0000313" key="5">
    <source>
        <dbReference type="Proteomes" id="UP001166291"/>
    </source>
</evidence>
<evidence type="ECO:0000259" key="3">
    <source>
        <dbReference type="PROSITE" id="PS50977"/>
    </source>
</evidence>
<sequence>MDETQSPTKKGAADGRVQRSRRSRQLIIEAMLDLINEGVLIPTAQQVADRANIAIRTVFRHFSEMEQLYNELDAQIREHYLDLFRGGDRSGTLDTRLQHAIERHANAYTTLSPVMLATRALLWRSPTLTKCYEENQQKLRIDLDNWLPELKEVSTATREAIDAIASFDFWHRLHVSQSMSKSASVKIIADLIKSLLDDDRC</sequence>
<feature type="DNA-binding region" description="H-T-H motif" evidence="2">
    <location>
        <begin position="43"/>
        <end position="62"/>
    </location>
</feature>
<gene>
    <name evidence="4" type="ORF">KXJ70_07370</name>
</gene>
<reference evidence="4" key="1">
    <citation type="submission" date="2021-07" db="EMBL/GenBank/DDBJ databases">
        <title>Zhongshania sp. CAU 1632 isolated from seawater.</title>
        <authorList>
            <person name="Kim W."/>
        </authorList>
    </citation>
    <scope>NUCLEOTIDE SEQUENCE</scope>
    <source>
        <strain evidence="4">CAU 1632</strain>
    </source>
</reference>
<proteinExistence type="predicted"/>
<keyword evidence="5" id="KW-1185">Reference proteome</keyword>
<evidence type="ECO:0000256" key="2">
    <source>
        <dbReference type="PROSITE-ProRule" id="PRU00335"/>
    </source>
</evidence>
<accession>A0ABS6VQJ6</accession>
<dbReference type="Proteomes" id="UP001166291">
    <property type="component" value="Unassembled WGS sequence"/>
</dbReference>
<dbReference type="EMBL" id="JAHWDQ010000001">
    <property type="protein sequence ID" value="MBW2940587.1"/>
    <property type="molecule type" value="Genomic_DNA"/>
</dbReference>
<feature type="domain" description="HTH tetR-type" evidence="3">
    <location>
        <begin position="21"/>
        <end position="80"/>
    </location>
</feature>
<dbReference type="InterPro" id="IPR001647">
    <property type="entry name" value="HTH_TetR"/>
</dbReference>
<name>A0ABS6VQJ6_9GAMM</name>
<evidence type="ECO:0000313" key="4">
    <source>
        <dbReference type="EMBL" id="MBW2940587.1"/>
    </source>
</evidence>
<organism evidence="4 5">
    <name type="scientific">Zhongshania aquimaris</name>
    <dbReference type="NCBI Taxonomy" id="2857107"/>
    <lineage>
        <taxon>Bacteria</taxon>
        <taxon>Pseudomonadati</taxon>
        <taxon>Pseudomonadota</taxon>
        <taxon>Gammaproteobacteria</taxon>
        <taxon>Cellvibrionales</taxon>
        <taxon>Spongiibacteraceae</taxon>
        <taxon>Zhongshania</taxon>
    </lineage>
</organism>
<dbReference type="PROSITE" id="PS50977">
    <property type="entry name" value="HTH_TETR_2"/>
    <property type="match status" value="1"/>
</dbReference>